<dbReference type="InterPro" id="IPR032678">
    <property type="entry name" value="tRNA-synt_1_cat_dom"/>
</dbReference>
<keyword evidence="5" id="KW-1133">Transmembrane helix</keyword>
<dbReference type="Gene3D" id="1.20.120.640">
    <property type="entry name" value="Anticodon-binding domain of a subclass of class I aminoacyl-tRNA synthetases"/>
    <property type="match status" value="1"/>
</dbReference>
<feature type="transmembrane region" description="Helical" evidence="5">
    <location>
        <begin position="13"/>
        <end position="33"/>
    </location>
</feature>
<keyword evidence="5" id="KW-0472">Membrane</keyword>
<evidence type="ECO:0000313" key="8">
    <source>
        <dbReference type="Proteomes" id="UP001148838"/>
    </source>
</evidence>
<dbReference type="InterPro" id="IPR014729">
    <property type="entry name" value="Rossmann-like_a/b/a_fold"/>
</dbReference>
<evidence type="ECO:0000256" key="5">
    <source>
        <dbReference type="SAM" id="Phobius"/>
    </source>
</evidence>
<dbReference type="Gene3D" id="3.40.50.620">
    <property type="entry name" value="HUPs"/>
    <property type="match status" value="2"/>
</dbReference>
<accession>A0ABQ8TI74</accession>
<evidence type="ECO:0000259" key="6">
    <source>
        <dbReference type="Pfam" id="PF01406"/>
    </source>
</evidence>
<dbReference type="Proteomes" id="UP001148838">
    <property type="component" value="Unassembled WGS sequence"/>
</dbReference>
<name>A0ABQ8TI74_PERAM</name>
<protein>
    <recommendedName>
        <fullName evidence="6">tRNA synthetases class I catalytic domain-containing protein</fullName>
    </recommendedName>
</protein>
<keyword evidence="5" id="KW-0812">Transmembrane</keyword>
<comment type="similarity">
    <text evidence="1">Belongs to the class-I aminoacyl-tRNA synthetase family.</text>
</comment>
<dbReference type="PANTHER" id="PTHR10890">
    <property type="entry name" value="CYSTEINYL-TRNA SYNTHETASE"/>
    <property type="match status" value="1"/>
</dbReference>
<organism evidence="7 8">
    <name type="scientific">Periplaneta americana</name>
    <name type="common">American cockroach</name>
    <name type="synonym">Blatta americana</name>
    <dbReference type="NCBI Taxonomy" id="6978"/>
    <lineage>
        <taxon>Eukaryota</taxon>
        <taxon>Metazoa</taxon>
        <taxon>Ecdysozoa</taxon>
        <taxon>Arthropoda</taxon>
        <taxon>Hexapoda</taxon>
        <taxon>Insecta</taxon>
        <taxon>Pterygota</taxon>
        <taxon>Neoptera</taxon>
        <taxon>Polyneoptera</taxon>
        <taxon>Dictyoptera</taxon>
        <taxon>Blattodea</taxon>
        <taxon>Blattoidea</taxon>
        <taxon>Blattidae</taxon>
        <taxon>Blattinae</taxon>
        <taxon>Periplaneta</taxon>
    </lineage>
</organism>
<dbReference type="PANTHER" id="PTHR10890:SF27">
    <property type="entry name" value="CYSTEINE--TRNA LIGASE, MITOCHONDRIAL-RELATED"/>
    <property type="match status" value="1"/>
</dbReference>
<evidence type="ECO:0000256" key="3">
    <source>
        <dbReference type="ARBA" id="ARBA00022741"/>
    </source>
</evidence>
<feature type="domain" description="tRNA synthetases class I catalytic" evidence="6">
    <location>
        <begin position="106"/>
        <end position="277"/>
    </location>
</feature>
<feature type="non-terminal residue" evidence="7">
    <location>
        <position position="1"/>
    </location>
</feature>
<gene>
    <name evidence="7" type="ORF">ANN_12334</name>
</gene>
<evidence type="ECO:0000256" key="1">
    <source>
        <dbReference type="ARBA" id="ARBA00005594"/>
    </source>
</evidence>
<evidence type="ECO:0000256" key="2">
    <source>
        <dbReference type="ARBA" id="ARBA00022598"/>
    </source>
</evidence>
<keyword evidence="4" id="KW-0067">ATP-binding</keyword>
<dbReference type="SUPFAM" id="SSF52374">
    <property type="entry name" value="Nucleotidylyl transferase"/>
    <property type="match status" value="1"/>
</dbReference>
<feature type="domain" description="tRNA synthetases class I catalytic" evidence="6">
    <location>
        <begin position="427"/>
        <end position="474"/>
    </location>
</feature>
<dbReference type="PRINTS" id="PR00983">
    <property type="entry name" value="TRNASYNTHCYS"/>
</dbReference>
<sequence length="639" mass="73524">SCIWTLEYSSRPLLFSGILLVVLYGCETWNLTLREVQRLRALENMMLRKIFRAKRDEVTGEWRKLHNAELHALYFSPNIIGKATGVAQSVKALACLSEVAFGCSCYVKFDIIRRILINYFNMNVVMMMGVTDIDDKIIARAAECKQDPRLLADRYEMEFFEDMSNLNIMSPTVVTKVTNFVPQVISFVQKIIDKGQAYVTEDGSVYFDTSKFNRYGKLSPNIPTEDPSIREKKSAMDFALWKASKPGEPWWSSPWGSGKGRPGWHIECSAMASLLSKNLKVRIYKTVILPVVLYGCETWTLTLREEHRLRVFENKVLRKIFGAKRNEVTGEWRKLHNAELHALYSSPDIIRNIKSRRLRWAGHVARMGESRNAYRVLVGRPEGKRPLVRPRRRWEDNIKMDLRKVGYDDRDWINLAQDRDQRRACHFAILGSSIDIHSGGIDLIFPHHENEEAQSCVYHGTEQWINYWLHTGEVPFFLFVANCENILLLWTNNILVATGHLHVKGQEKMSKSLKNTISINDFLKSFSCNQFRIFCLLSPYRSSMEYSDTAMENAVAITKKIESFLTDCEAYINDYTTQGVIDESYLLQSLAEAKTKLTEALSDDFDTATAMIAILHLIRIGNKMLHQKSQHVSKILQAS</sequence>
<evidence type="ECO:0000256" key="4">
    <source>
        <dbReference type="ARBA" id="ARBA00022840"/>
    </source>
</evidence>
<keyword evidence="8" id="KW-1185">Reference proteome</keyword>
<keyword evidence="2" id="KW-0436">Ligase</keyword>
<dbReference type="EMBL" id="JAJSOF020000009">
    <property type="protein sequence ID" value="KAJ4445651.1"/>
    <property type="molecule type" value="Genomic_DNA"/>
</dbReference>
<comment type="caution">
    <text evidence="7">The sequence shown here is derived from an EMBL/GenBank/DDBJ whole genome shotgun (WGS) entry which is preliminary data.</text>
</comment>
<evidence type="ECO:0000313" key="7">
    <source>
        <dbReference type="EMBL" id="KAJ4445651.1"/>
    </source>
</evidence>
<keyword evidence="3" id="KW-0547">Nucleotide-binding</keyword>
<dbReference type="InterPro" id="IPR024909">
    <property type="entry name" value="Cys-tRNA/MSH_ligase"/>
</dbReference>
<proteinExistence type="inferred from homology"/>
<reference evidence="7 8" key="1">
    <citation type="journal article" date="2022" name="Allergy">
        <title>Genome assembly and annotation of Periplaneta americana reveal a comprehensive cockroach allergen profile.</title>
        <authorList>
            <person name="Wang L."/>
            <person name="Xiong Q."/>
            <person name="Saelim N."/>
            <person name="Wang L."/>
            <person name="Nong W."/>
            <person name="Wan A.T."/>
            <person name="Shi M."/>
            <person name="Liu X."/>
            <person name="Cao Q."/>
            <person name="Hui J.H.L."/>
            <person name="Sookrung N."/>
            <person name="Leung T.F."/>
            <person name="Tungtrongchitr A."/>
            <person name="Tsui S.K.W."/>
        </authorList>
    </citation>
    <scope>NUCLEOTIDE SEQUENCE [LARGE SCALE GENOMIC DNA]</scope>
    <source>
        <strain evidence="7">PWHHKU_190912</strain>
    </source>
</reference>
<dbReference type="Pfam" id="PF01406">
    <property type="entry name" value="tRNA-synt_1e"/>
    <property type="match status" value="3"/>
</dbReference>
<feature type="domain" description="tRNA synthetases class I catalytic" evidence="6">
    <location>
        <begin position="493"/>
        <end position="555"/>
    </location>
</feature>